<organism evidence="1 2">
    <name type="scientific">Elasticomyces elasticus</name>
    <dbReference type="NCBI Taxonomy" id="574655"/>
    <lineage>
        <taxon>Eukaryota</taxon>
        <taxon>Fungi</taxon>
        <taxon>Dikarya</taxon>
        <taxon>Ascomycota</taxon>
        <taxon>Pezizomycotina</taxon>
        <taxon>Dothideomycetes</taxon>
        <taxon>Dothideomycetidae</taxon>
        <taxon>Mycosphaerellales</taxon>
        <taxon>Teratosphaeriaceae</taxon>
        <taxon>Elasticomyces</taxon>
    </lineage>
</organism>
<name>A0AAN7WHR8_9PEZI</name>
<reference evidence="1" key="1">
    <citation type="submission" date="2023-08" db="EMBL/GenBank/DDBJ databases">
        <title>Black Yeasts Isolated from many extreme environments.</title>
        <authorList>
            <person name="Coleine C."/>
            <person name="Stajich J.E."/>
            <person name="Selbmann L."/>
        </authorList>
    </citation>
    <scope>NUCLEOTIDE SEQUENCE</scope>
    <source>
        <strain evidence="1">CCFEE 5810</strain>
    </source>
</reference>
<evidence type="ECO:0000313" key="1">
    <source>
        <dbReference type="EMBL" id="KAK5705337.1"/>
    </source>
</evidence>
<proteinExistence type="predicted"/>
<gene>
    <name evidence="1" type="ORF">LTR97_002455</name>
</gene>
<accession>A0AAN7WHR8</accession>
<evidence type="ECO:0000313" key="2">
    <source>
        <dbReference type="Proteomes" id="UP001310594"/>
    </source>
</evidence>
<protein>
    <submittedName>
        <fullName evidence="1">Uncharacterized protein</fullName>
    </submittedName>
</protein>
<sequence length="186" mass="20337">MAAWSSHLEPHLTPVHLHPSSPQLSTYTLPPTSFSNVSIHPGSRTEARSYTKLELLLSGLIFVILSDAEQQLHSTNTFFGEGQVPGIYAHKRAYITSAAVAAWPVKLIALLGNSLSKSEYTVVNLGHGDGPPRLVTCVKSSQGFDWNQELFLPSYADYDALDLEHKAEPVQDIILTDEEAAAMLPQ</sequence>
<dbReference type="AlphaFoldDB" id="A0AAN7WHR8"/>
<comment type="caution">
    <text evidence="1">The sequence shown here is derived from an EMBL/GenBank/DDBJ whole genome shotgun (WGS) entry which is preliminary data.</text>
</comment>
<dbReference type="Proteomes" id="UP001310594">
    <property type="component" value="Unassembled WGS sequence"/>
</dbReference>
<dbReference type="EMBL" id="JAVRQU010000003">
    <property type="protein sequence ID" value="KAK5705337.1"/>
    <property type="molecule type" value="Genomic_DNA"/>
</dbReference>